<dbReference type="PANTHER" id="PTHR30383:SF5">
    <property type="entry name" value="SGNH HYDROLASE-TYPE ESTERASE DOMAIN-CONTAINING PROTEIN"/>
    <property type="match status" value="1"/>
</dbReference>
<feature type="chain" id="PRO_5015125843" description="SGNH hydrolase-type esterase domain-containing protein" evidence="1">
    <location>
        <begin position="29"/>
        <end position="238"/>
    </location>
</feature>
<evidence type="ECO:0000256" key="1">
    <source>
        <dbReference type="SAM" id="SignalP"/>
    </source>
</evidence>
<dbReference type="CDD" id="cd04502">
    <property type="entry name" value="SGNH_hydrolase_like_7"/>
    <property type="match status" value="1"/>
</dbReference>
<keyword evidence="1" id="KW-0732">Signal</keyword>
<reference evidence="3 4" key="1">
    <citation type="submission" date="2016-08" db="EMBL/GenBank/DDBJ databases">
        <authorList>
            <person name="Seilhamer J.J."/>
        </authorList>
    </citation>
    <scope>NUCLEOTIDE SEQUENCE [LARGE SCALE GENOMIC DNA]</scope>
    <source>
        <strain evidence="3 4">CFBP4641</strain>
    </source>
</reference>
<dbReference type="RefSeq" id="WP_010342211.1">
    <property type="nucleotide sequence ID" value="NZ_CP132343.1"/>
</dbReference>
<dbReference type="Gene3D" id="3.40.50.1110">
    <property type="entry name" value="SGNH hydrolase"/>
    <property type="match status" value="1"/>
</dbReference>
<dbReference type="InterPro" id="IPR036514">
    <property type="entry name" value="SGNH_hydro_sf"/>
</dbReference>
<dbReference type="Pfam" id="PF13472">
    <property type="entry name" value="Lipase_GDSL_2"/>
    <property type="match status" value="1"/>
</dbReference>
<sequence length="238" mass="26061">MPRSPLRAPLLALSLFSLSLLGLSPALALTPPPPPSVPDQVSNAAWEEDMARFAKDDAAHPVKPGGVLFVGSSSIRFWTSLATDFPGVQTLNRGFGGSEIRDSTWYADRIVVPYKPRLIVFYAGDNDLNSGRSPQQVRDDFVAFVTRVRRDLPKTRIVYLSIKPSPSRAALMPKMAEANALIRKAAAGLKQVQFVDVYTPMLGADGQPRAELFGPDKLHMNAAGYALWRDTVRPYLSP</sequence>
<proteinExistence type="predicted"/>
<evidence type="ECO:0000259" key="2">
    <source>
        <dbReference type="Pfam" id="PF13472"/>
    </source>
</evidence>
<evidence type="ECO:0000313" key="4">
    <source>
        <dbReference type="Proteomes" id="UP000247346"/>
    </source>
</evidence>
<feature type="signal peptide" evidence="1">
    <location>
        <begin position="1"/>
        <end position="28"/>
    </location>
</feature>
<name>A0A2P5YZP3_9XANT</name>
<dbReference type="InterPro" id="IPR013830">
    <property type="entry name" value="SGNH_hydro"/>
</dbReference>
<dbReference type="GO" id="GO:0004622">
    <property type="term" value="F:phosphatidylcholine lysophospholipase activity"/>
    <property type="evidence" value="ECO:0007669"/>
    <property type="project" value="TreeGrafter"/>
</dbReference>
<dbReference type="Proteomes" id="UP000247346">
    <property type="component" value="Unassembled WGS sequence"/>
</dbReference>
<dbReference type="SUPFAM" id="SSF52266">
    <property type="entry name" value="SGNH hydrolase"/>
    <property type="match status" value="1"/>
</dbReference>
<dbReference type="OrthoDB" id="9790057at2"/>
<evidence type="ECO:0000313" key="3">
    <source>
        <dbReference type="EMBL" id="PPU80418.1"/>
    </source>
</evidence>
<dbReference type="EMBL" id="MDEK01000020">
    <property type="protein sequence ID" value="PPU80418.1"/>
    <property type="molecule type" value="Genomic_DNA"/>
</dbReference>
<comment type="caution">
    <text evidence="3">The sequence shown here is derived from an EMBL/GenBank/DDBJ whole genome shotgun (WGS) entry which is preliminary data.</text>
</comment>
<dbReference type="GeneID" id="93877827"/>
<dbReference type="AlphaFoldDB" id="A0A2P5YZP3"/>
<dbReference type="PANTHER" id="PTHR30383">
    <property type="entry name" value="THIOESTERASE 1/PROTEASE 1/LYSOPHOSPHOLIPASE L1"/>
    <property type="match status" value="1"/>
</dbReference>
<protein>
    <recommendedName>
        <fullName evidence="2">SGNH hydrolase-type esterase domain-containing protein</fullName>
    </recommendedName>
</protein>
<dbReference type="STRING" id="56458.SB85_08765"/>
<dbReference type="InterPro" id="IPR051532">
    <property type="entry name" value="Ester_Hydrolysis_Enzymes"/>
</dbReference>
<feature type="domain" description="SGNH hydrolase-type esterase" evidence="2">
    <location>
        <begin position="79"/>
        <end position="227"/>
    </location>
</feature>
<organism evidence="3 4">
    <name type="scientific">Xanthomonas sacchari</name>
    <dbReference type="NCBI Taxonomy" id="56458"/>
    <lineage>
        <taxon>Bacteria</taxon>
        <taxon>Pseudomonadati</taxon>
        <taxon>Pseudomonadota</taxon>
        <taxon>Gammaproteobacteria</taxon>
        <taxon>Lysobacterales</taxon>
        <taxon>Lysobacteraceae</taxon>
        <taxon>Xanthomonas</taxon>
    </lineage>
</organism>
<gene>
    <name evidence="3" type="ORF">XsacCFBP4641_18425</name>
</gene>
<accession>A0A2P5YZP3</accession>